<dbReference type="PROSITE" id="PS51404">
    <property type="entry name" value="DYP_PEROXIDASE"/>
    <property type="match status" value="1"/>
</dbReference>
<keyword evidence="9" id="KW-0732">Signal</keyword>
<evidence type="ECO:0000256" key="9">
    <source>
        <dbReference type="SAM" id="SignalP"/>
    </source>
</evidence>
<feature type="domain" description="DyP dimeric alpha+beta barrel" evidence="10">
    <location>
        <begin position="64"/>
        <end position="211"/>
    </location>
</feature>
<dbReference type="InterPro" id="IPR049509">
    <property type="entry name" value="DyP_N"/>
</dbReference>
<evidence type="ECO:0000313" key="12">
    <source>
        <dbReference type="Proteomes" id="UP001437256"/>
    </source>
</evidence>
<feature type="signal peptide" evidence="9">
    <location>
        <begin position="1"/>
        <end position="22"/>
    </location>
</feature>
<name>A0ABR2ZJK0_9AGAR</name>
<dbReference type="NCBIfam" id="TIGR01413">
    <property type="entry name" value="Dyp_perox_fam"/>
    <property type="match status" value="1"/>
</dbReference>
<comment type="cofactor">
    <cofactor evidence="1">
        <name>heme b</name>
        <dbReference type="ChEBI" id="CHEBI:60344"/>
    </cofactor>
</comment>
<reference evidence="11 12" key="1">
    <citation type="submission" date="2024-05" db="EMBL/GenBank/DDBJ databases">
        <title>A draft genome resource for the thread blight pathogen Marasmius tenuissimus strain MS-2.</title>
        <authorList>
            <person name="Yulfo-Soto G.E."/>
            <person name="Baruah I.K."/>
            <person name="Amoako-Attah I."/>
            <person name="Bukari Y."/>
            <person name="Meinhardt L.W."/>
            <person name="Bailey B.A."/>
            <person name="Cohen S.P."/>
        </authorList>
    </citation>
    <scope>NUCLEOTIDE SEQUENCE [LARGE SCALE GENOMIC DNA]</scope>
    <source>
        <strain evidence="11 12">MS-2</strain>
    </source>
</reference>
<evidence type="ECO:0000256" key="1">
    <source>
        <dbReference type="ARBA" id="ARBA00001970"/>
    </source>
</evidence>
<dbReference type="PANTHER" id="PTHR30521">
    <property type="entry name" value="DEFERROCHELATASE/PEROXIDASE"/>
    <property type="match status" value="1"/>
</dbReference>
<evidence type="ECO:0000256" key="6">
    <source>
        <dbReference type="ARBA" id="ARBA00023004"/>
    </source>
</evidence>
<keyword evidence="12" id="KW-1185">Reference proteome</keyword>
<dbReference type="Pfam" id="PF21105">
    <property type="entry name" value="DyP_N"/>
    <property type="match status" value="1"/>
</dbReference>
<keyword evidence="6" id="KW-0408">Iron</keyword>
<gene>
    <name evidence="11" type="primary">DyP1_15</name>
    <name evidence="11" type="ORF">AAF712_012313</name>
</gene>
<feature type="region of interest" description="Disordered" evidence="8">
    <location>
        <begin position="450"/>
        <end position="469"/>
    </location>
</feature>
<comment type="caution">
    <text evidence="11">The sequence shown here is derived from an EMBL/GenBank/DDBJ whole genome shotgun (WGS) entry which is preliminary data.</text>
</comment>
<evidence type="ECO:0000256" key="8">
    <source>
        <dbReference type="SAM" id="MobiDB-lite"/>
    </source>
</evidence>
<evidence type="ECO:0000259" key="10">
    <source>
        <dbReference type="Pfam" id="PF21105"/>
    </source>
</evidence>
<dbReference type="GO" id="GO:0004601">
    <property type="term" value="F:peroxidase activity"/>
    <property type="evidence" value="ECO:0007669"/>
    <property type="project" value="UniProtKB-KW"/>
</dbReference>
<proteinExistence type="inferred from homology"/>
<dbReference type="InterPro" id="IPR006314">
    <property type="entry name" value="Dyp_peroxidase"/>
</dbReference>
<keyword evidence="2 11" id="KW-0575">Peroxidase</keyword>
<comment type="similarity">
    <text evidence="7">Belongs to the DyP-type peroxidase family.</text>
</comment>
<dbReference type="SUPFAM" id="SSF54909">
    <property type="entry name" value="Dimeric alpha+beta barrel"/>
    <property type="match status" value="1"/>
</dbReference>
<dbReference type="Proteomes" id="UP001437256">
    <property type="component" value="Unassembled WGS sequence"/>
</dbReference>
<evidence type="ECO:0000256" key="4">
    <source>
        <dbReference type="ARBA" id="ARBA00022723"/>
    </source>
</evidence>
<evidence type="ECO:0000256" key="2">
    <source>
        <dbReference type="ARBA" id="ARBA00022559"/>
    </source>
</evidence>
<keyword evidence="3" id="KW-0349">Heme</keyword>
<organism evidence="11 12">
    <name type="scientific">Marasmius tenuissimus</name>
    <dbReference type="NCBI Taxonomy" id="585030"/>
    <lineage>
        <taxon>Eukaryota</taxon>
        <taxon>Fungi</taxon>
        <taxon>Dikarya</taxon>
        <taxon>Basidiomycota</taxon>
        <taxon>Agaricomycotina</taxon>
        <taxon>Agaricomycetes</taxon>
        <taxon>Agaricomycetidae</taxon>
        <taxon>Agaricales</taxon>
        <taxon>Marasmiineae</taxon>
        <taxon>Marasmiaceae</taxon>
        <taxon>Marasmius</taxon>
    </lineage>
</organism>
<keyword evidence="5" id="KW-0560">Oxidoreductase</keyword>
<sequence>MRLSALVSLAVALVSASGAVHASVLNSRQPNPDGVIVNLNNQLPLPQLHERKIGARDIKLDTDNIQGLTMVGMRFMMQTFVFFNITDVHTFKTKLAGDFFPHVTTATQLADPATQPPVAVGVAFSKKGMHALEVHDYLGDPNFKTGQAADAVRLGDPGTVKWHKEYQDGMMGVLMVASKDMDKLTAELDAIKGVFGDSFKEVYRLHGHARPGANMGHEHFGWVDGITQPAVEGWDTDKTITPGQKIVPPGIILLGEEGDNVPRPAWAKSGSFLCWRQLEQLVPEFHGYLNSTAPDVNGLTRDESIHLYGSRMNGRWKSGAPIDLSPLFEDEALGADPMRRNNFNYDHPEIPGFDMKTNETICPFSAHILRSRPRGHIQPEHPTSHMMRGGLPYGPEVTDKEAAAVKTFSDEDPTLERGMAFAAYQSNLENGFIFIQESLIDNPDFPAGTHTGVDPLVGSRNQGPPADTGDLERIITGMDWNDNKKPITMHKDFVIARGGEYFFSPPISAIKGRLAEMNMSSPASGVNISLELNL</sequence>
<accession>A0ABR2ZJK0</accession>
<dbReference type="PANTHER" id="PTHR30521:SF4">
    <property type="entry name" value="DEFERROCHELATASE"/>
    <property type="match status" value="1"/>
</dbReference>
<protein>
    <submittedName>
        <fullName evidence="11">Dye-decolorizing heme-containing peroxidase</fullName>
    </submittedName>
</protein>
<feature type="chain" id="PRO_5046773697" evidence="9">
    <location>
        <begin position="23"/>
        <end position="534"/>
    </location>
</feature>
<evidence type="ECO:0000256" key="3">
    <source>
        <dbReference type="ARBA" id="ARBA00022617"/>
    </source>
</evidence>
<dbReference type="EMBL" id="JBBXMP010000157">
    <property type="protein sequence ID" value="KAL0060918.1"/>
    <property type="molecule type" value="Genomic_DNA"/>
</dbReference>
<evidence type="ECO:0000313" key="11">
    <source>
        <dbReference type="EMBL" id="KAL0060918.1"/>
    </source>
</evidence>
<evidence type="ECO:0000256" key="7">
    <source>
        <dbReference type="ARBA" id="ARBA00025737"/>
    </source>
</evidence>
<dbReference type="InterPro" id="IPR011008">
    <property type="entry name" value="Dimeric_a/b-barrel"/>
</dbReference>
<keyword evidence="4" id="KW-0479">Metal-binding</keyword>
<evidence type="ECO:0000256" key="5">
    <source>
        <dbReference type="ARBA" id="ARBA00023002"/>
    </source>
</evidence>